<dbReference type="InterPro" id="IPR012347">
    <property type="entry name" value="Ferritin-like"/>
</dbReference>
<evidence type="ECO:0000256" key="1">
    <source>
        <dbReference type="ARBA" id="ARBA00022969"/>
    </source>
</evidence>
<comment type="subcellular location">
    <subcellularLocation>
        <location evidence="2">Spore coat</location>
    </subcellularLocation>
</comment>
<dbReference type="PANTHER" id="PTHR39183:SF1">
    <property type="entry name" value="SPORE COAT PROTEIN F-LIKE PROTEIN YHCQ"/>
    <property type="match status" value="1"/>
</dbReference>
<keyword evidence="4" id="KW-0167">Capsid protein</keyword>
<dbReference type="EMBL" id="JAYJLD010000009">
    <property type="protein sequence ID" value="MEB3101650.1"/>
    <property type="molecule type" value="Genomic_DNA"/>
</dbReference>
<dbReference type="Pfam" id="PF07875">
    <property type="entry name" value="Coat_F"/>
    <property type="match status" value="1"/>
</dbReference>
<dbReference type="Gene3D" id="1.20.1260.10">
    <property type="match status" value="1"/>
</dbReference>
<comment type="caution">
    <text evidence="4">The sequence shown here is derived from an EMBL/GenBank/DDBJ whole genome shotgun (WGS) entry which is preliminary data.</text>
</comment>
<protein>
    <submittedName>
        <fullName evidence="4">Spore coat protein</fullName>
    </submittedName>
</protein>
<keyword evidence="4" id="KW-0946">Virion</keyword>
<dbReference type="InterPro" id="IPR012851">
    <property type="entry name" value="Spore_coat_CotF-like"/>
</dbReference>
<sequence length="223" mass="24712">MAAHFGAHEVMEVHEVLSTSIEGINLFHLYRPYVKDQQLRQILDRQILFMTNEYNNLVQLVEQQGAGQAIPYRTVKNFAPTYGLDNPATNSPNTTANQMDDRDVASGMLLFHKSSAVQKMNSALECADPNLRSAIQQGAVNCSEEAYEIWQFMNQKGYYQVPTMKEMTTNTFINSYGQASSPGIYAGGAAANATQGVFNPNPLNVGSINQNQIQPNTNNINLQ</sequence>
<name>A0ABU5ZGM0_9BACL</name>
<proteinExistence type="inferred from homology"/>
<evidence type="ECO:0000256" key="3">
    <source>
        <dbReference type="ARBA" id="ARBA00024344"/>
    </source>
</evidence>
<comment type="similarity">
    <text evidence="3">Belongs to the CotF family.</text>
</comment>
<dbReference type="PANTHER" id="PTHR39183">
    <property type="entry name" value="SPORE COAT PROTEIN F-LIKE PROTEIN YHCQ"/>
    <property type="match status" value="1"/>
</dbReference>
<dbReference type="Proteomes" id="UP001310386">
    <property type="component" value="Unassembled WGS sequence"/>
</dbReference>
<reference evidence="4" key="1">
    <citation type="submission" date="2023-12" db="EMBL/GenBank/DDBJ databases">
        <title>Fervidustalea candida gen. nov., sp. nov., a novel member of the family Paenibacillaceae isolated from a geothermal area.</title>
        <authorList>
            <person name="Li W.-J."/>
            <person name="Jiao J.-Y."/>
            <person name="Chen Y."/>
        </authorList>
    </citation>
    <scope>NUCLEOTIDE SEQUENCE</scope>
    <source>
        <strain evidence="4">SYSU GA230002</strain>
    </source>
</reference>
<gene>
    <name evidence="4" type="ORF">VF724_08240</name>
</gene>
<evidence type="ECO:0000313" key="4">
    <source>
        <dbReference type="EMBL" id="MEB3101650.1"/>
    </source>
</evidence>
<keyword evidence="1" id="KW-0749">Sporulation</keyword>
<evidence type="ECO:0000256" key="2">
    <source>
        <dbReference type="ARBA" id="ARBA00024325"/>
    </source>
</evidence>
<evidence type="ECO:0000313" key="5">
    <source>
        <dbReference type="Proteomes" id="UP001310386"/>
    </source>
</evidence>
<accession>A0ABU5ZGM0</accession>
<organism evidence="4 5">
    <name type="scientific">Ferviditalea candida</name>
    <dbReference type="NCBI Taxonomy" id="3108399"/>
    <lineage>
        <taxon>Bacteria</taxon>
        <taxon>Bacillati</taxon>
        <taxon>Bacillota</taxon>
        <taxon>Bacilli</taxon>
        <taxon>Bacillales</taxon>
        <taxon>Paenibacillaceae</taxon>
        <taxon>Ferviditalea</taxon>
    </lineage>
</organism>
<dbReference type="RefSeq" id="WP_371753769.1">
    <property type="nucleotide sequence ID" value="NZ_JAYJLD010000009.1"/>
</dbReference>
<keyword evidence="5" id="KW-1185">Reference proteome</keyword>